<sequence length="149" mass="16704">MTSEISIRPLAPGDRSAWRSLWRDYLAFYETDLPDEIYELTFARYTDPARNDMLGWIAWQGGDAVGLVHVIVHAHGWKVAPVTYLQDLFTTPAARGKGVARALIETVYADADVAGRGAVYWLTQTDNTAARALYDRVAIATDFMKYSRS</sequence>
<dbReference type="Proteomes" id="UP000281343">
    <property type="component" value="Unassembled WGS sequence"/>
</dbReference>
<proteinExistence type="predicted"/>
<evidence type="ECO:0000313" key="4">
    <source>
        <dbReference type="EMBL" id="RMA43190.1"/>
    </source>
</evidence>
<dbReference type="Pfam" id="PF00583">
    <property type="entry name" value="Acetyltransf_1"/>
    <property type="match status" value="1"/>
</dbReference>
<dbReference type="PANTHER" id="PTHR43877">
    <property type="entry name" value="AMINOALKYLPHOSPHONATE N-ACETYLTRANSFERASE-RELATED-RELATED"/>
    <property type="match status" value="1"/>
</dbReference>
<evidence type="ECO:0000313" key="5">
    <source>
        <dbReference type="Proteomes" id="UP000281343"/>
    </source>
</evidence>
<comment type="caution">
    <text evidence="4">The sequence shown here is derived from an EMBL/GenBank/DDBJ whole genome shotgun (WGS) entry which is preliminary data.</text>
</comment>
<dbReference type="AlphaFoldDB" id="A0A3L9YK62"/>
<dbReference type="Gene3D" id="3.40.630.30">
    <property type="match status" value="1"/>
</dbReference>
<evidence type="ECO:0000259" key="3">
    <source>
        <dbReference type="PROSITE" id="PS51186"/>
    </source>
</evidence>
<dbReference type="RefSeq" id="WP_121897125.1">
    <property type="nucleotide sequence ID" value="NZ_RCNT01000002.1"/>
</dbReference>
<dbReference type="EMBL" id="RCNT01000002">
    <property type="protein sequence ID" value="RMA43190.1"/>
    <property type="molecule type" value="Genomic_DNA"/>
</dbReference>
<keyword evidence="1 4" id="KW-0808">Transferase</keyword>
<accession>A0A3L9YK62</accession>
<name>A0A3L9YK62_9RHOB</name>
<reference evidence="4 5" key="1">
    <citation type="submission" date="2018-10" db="EMBL/GenBank/DDBJ databases">
        <authorList>
            <person name="Jung H.S."/>
            <person name="Jeon C.O."/>
        </authorList>
    </citation>
    <scope>NUCLEOTIDE SEQUENCE [LARGE SCALE GENOMIC DNA]</scope>
    <source>
        <strain evidence="4 5">MA-7-27</strain>
    </source>
</reference>
<evidence type="ECO:0000256" key="2">
    <source>
        <dbReference type="ARBA" id="ARBA00023315"/>
    </source>
</evidence>
<evidence type="ECO:0000256" key="1">
    <source>
        <dbReference type="ARBA" id="ARBA00022679"/>
    </source>
</evidence>
<dbReference type="InterPro" id="IPR050832">
    <property type="entry name" value="Bact_Acetyltransf"/>
</dbReference>
<keyword evidence="5" id="KW-1185">Reference proteome</keyword>
<dbReference type="SUPFAM" id="SSF55729">
    <property type="entry name" value="Acyl-CoA N-acyltransferases (Nat)"/>
    <property type="match status" value="1"/>
</dbReference>
<feature type="domain" description="N-acetyltransferase" evidence="3">
    <location>
        <begin position="5"/>
        <end position="149"/>
    </location>
</feature>
<dbReference type="OrthoDB" id="9805924at2"/>
<dbReference type="CDD" id="cd04301">
    <property type="entry name" value="NAT_SF"/>
    <property type="match status" value="1"/>
</dbReference>
<keyword evidence="2" id="KW-0012">Acyltransferase</keyword>
<dbReference type="GO" id="GO:0016747">
    <property type="term" value="F:acyltransferase activity, transferring groups other than amino-acyl groups"/>
    <property type="evidence" value="ECO:0007669"/>
    <property type="project" value="InterPro"/>
</dbReference>
<organism evidence="4 5">
    <name type="scientific">Rhodophyticola porphyridii</name>
    <dbReference type="NCBI Taxonomy" id="1852017"/>
    <lineage>
        <taxon>Bacteria</taxon>
        <taxon>Pseudomonadati</taxon>
        <taxon>Pseudomonadota</taxon>
        <taxon>Alphaproteobacteria</taxon>
        <taxon>Rhodobacterales</taxon>
        <taxon>Roseobacteraceae</taxon>
        <taxon>Rhodophyticola</taxon>
    </lineage>
</organism>
<dbReference type="InterPro" id="IPR016181">
    <property type="entry name" value="Acyl_CoA_acyltransferase"/>
</dbReference>
<dbReference type="InterPro" id="IPR000182">
    <property type="entry name" value="GNAT_dom"/>
</dbReference>
<dbReference type="PROSITE" id="PS51186">
    <property type="entry name" value="GNAT"/>
    <property type="match status" value="1"/>
</dbReference>
<protein>
    <submittedName>
        <fullName evidence="4">GNAT family N-acetyltransferase</fullName>
    </submittedName>
</protein>
<gene>
    <name evidence="4" type="ORF">D9R08_06080</name>
</gene>